<sequence length="452" mass="49501">MKLSTFSGGIMDRFTGVLGFLALITPIGPAFAQALEEDLARFEGDASVFTALTQNRADTAAGTDSETEGRLGLEGGLAGEWVSGSNSALLDYSARVETSRNSDIGSGGDNSSITGLSRFAHADPSNPFEFNAGHTVRTVRNNTGFLIDPTNYDTQNIVNAGAGLRLTPGALTTVRVSADGARAYGDSDEGDTDSYTARVNLERRLSQRSFGLVNGSRSWSDEGDTEVTIDAYQVGYRTADDFGTFSIGGGVSEAETELPSGLVTESDGVTAFLTKDWVTTDWTTSFSYNRTLSDSAIDLVLNPQSPDDFSENVRLTEVVLSDRFDLRHTRRTLCDVCDFSVQVSGEIRESQESGETTHELGAGFDLGVQMSNLQRLEFRYLWQAETEENASEVQEQVHRFNSRWVRQLAEFTSFAVEFNQAYLRSKRQRPDEEEFELRLVLSHGFSLIGQGR</sequence>
<protein>
    <submittedName>
        <fullName evidence="1">Uncharacterized protein</fullName>
    </submittedName>
</protein>
<keyword evidence="2" id="KW-1185">Reference proteome</keyword>
<name>A0A5M3PJ10_9GAMM</name>
<reference evidence="1 2" key="1">
    <citation type="journal article" date="2019" name="J. Gen. Appl. Microbiol.">
        <title>Aerobic degradation of cis-dichloroethene by the marine bacterium Marinobacter salsuginis strain 5N-3.</title>
        <authorList>
            <person name="Inoue Y."/>
            <person name="Fukunaga Y."/>
            <person name="Katsumata H."/>
            <person name="Ohji S."/>
            <person name="Hosoyama A."/>
            <person name="Mori K."/>
            <person name="Ando K."/>
        </authorList>
    </citation>
    <scope>NUCLEOTIDE SEQUENCE [LARGE SCALE GENOMIC DNA]</scope>
    <source>
        <strain evidence="1 2">5N-3</strain>
    </source>
</reference>
<dbReference type="Proteomes" id="UP000340077">
    <property type="component" value="Unassembled WGS sequence"/>
</dbReference>
<evidence type="ECO:0000313" key="2">
    <source>
        <dbReference type="Proteomes" id="UP000340077"/>
    </source>
</evidence>
<evidence type="ECO:0000313" key="1">
    <source>
        <dbReference type="EMBL" id="GBO82769.1"/>
    </source>
</evidence>
<gene>
    <name evidence="1" type="ORF">MS5N3_02200</name>
</gene>
<comment type="caution">
    <text evidence="1">The sequence shown here is derived from an EMBL/GenBank/DDBJ whole genome shotgun (WGS) entry which is preliminary data.</text>
</comment>
<organism evidence="1 2">
    <name type="scientific">Marinobacter salsuginis</name>
    <dbReference type="NCBI Taxonomy" id="418719"/>
    <lineage>
        <taxon>Bacteria</taxon>
        <taxon>Pseudomonadati</taxon>
        <taxon>Pseudomonadota</taxon>
        <taxon>Gammaproteobacteria</taxon>
        <taxon>Pseudomonadales</taxon>
        <taxon>Marinobacteraceae</taxon>
        <taxon>Marinobacter</taxon>
    </lineage>
</organism>
<proteinExistence type="predicted"/>
<dbReference type="EMBL" id="BGZH01000001">
    <property type="protein sequence ID" value="GBO82769.1"/>
    <property type="molecule type" value="Genomic_DNA"/>
</dbReference>
<dbReference type="AlphaFoldDB" id="A0A5M3PJ10"/>
<accession>A0A5M3PJ10</accession>